<evidence type="ECO:0000256" key="7">
    <source>
        <dbReference type="ARBA" id="ARBA00022843"/>
    </source>
</evidence>
<proteinExistence type="inferred from homology"/>
<organism evidence="16 18">
    <name type="scientific">Rotaria sordida</name>
    <dbReference type="NCBI Taxonomy" id="392033"/>
    <lineage>
        <taxon>Eukaryota</taxon>
        <taxon>Metazoa</taxon>
        <taxon>Spiralia</taxon>
        <taxon>Gnathifera</taxon>
        <taxon>Rotifera</taxon>
        <taxon>Eurotatoria</taxon>
        <taxon>Bdelloidea</taxon>
        <taxon>Philodinida</taxon>
        <taxon>Philodinidae</taxon>
        <taxon>Rotaria</taxon>
    </lineage>
</organism>
<feature type="domain" description="HECT" evidence="15">
    <location>
        <begin position="733"/>
        <end position="1072"/>
    </location>
</feature>
<dbReference type="Gene3D" id="3.90.1750.10">
    <property type="entry name" value="Hect, E3 ligase catalytic domains"/>
    <property type="match status" value="1"/>
</dbReference>
<evidence type="ECO:0000256" key="14">
    <source>
        <dbReference type="SAM" id="MobiDB-lite"/>
    </source>
</evidence>
<evidence type="ECO:0000256" key="6">
    <source>
        <dbReference type="ARBA" id="ARBA00022786"/>
    </source>
</evidence>
<evidence type="ECO:0000256" key="4">
    <source>
        <dbReference type="ARBA" id="ARBA00022499"/>
    </source>
</evidence>
<reference evidence="16" key="1">
    <citation type="submission" date="2021-02" db="EMBL/GenBank/DDBJ databases">
        <authorList>
            <person name="Nowell W R."/>
        </authorList>
    </citation>
    <scope>NUCLEOTIDE SEQUENCE</scope>
</reference>
<feature type="region of interest" description="Disordered" evidence="14">
    <location>
        <begin position="1"/>
        <end position="27"/>
    </location>
</feature>
<keyword evidence="19" id="KW-1185">Reference proteome</keyword>
<keyword evidence="4" id="KW-1017">Isopeptide bond</keyword>
<dbReference type="Gene3D" id="3.30.2160.10">
    <property type="entry name" value="Hect, E3 ligase catalytic domain"/>
    <property type="match status" value="1"/>
</dbReference>
<dbReference type="FunFam" id="3.30.2410.10:FF:000011">
    <property type="entry name" value="Putative Ubiquitin-protein ligase E3C"/>
    <property type="match status" value="1"/>
</dbReference>
<dbReference type="PANTHER" id="PTHR45700">
    <property type="entry name" value="UBIQUITIN-PROTEIN LIGASE E3C"/>
    <property type="match status" value="1"/>
</dbReference>
<dbReference type="CDD" id="cd00078">
    <property type="entry name" value="HECTc"/>
    <property type="match status" value="1"/>
</dbReference>
<comment type="subunit">
    <text evidence="9">Interacts with 26S proteasomes. Interacts (via the HECT domain) with UBE2D1 and, less efficiently, with UBE2L3.</text>
</comment>
<comment type="pathway">
    <text evidence="2">Protein modification; protein ubiquitination.</text>
</comment>
<dbReference type="FunFam" id="3.30.2160.10:FF:000002">
    <property type="entry name" value="Putative Ubiquitin-protein ligase E3C"/>
    <property type="match status" value="1"/>
</dbReference>
<comment type="caution">
    <text evidence="16">The sequence shown here is derived from an EMBL/GenBank/DDBJ whole genome shotgun (WGS) entry which is preliminary data.</text>
</comment>
<feature type="compositionally biased region" description="Polar residues" evidence="14">
    <location>
        <begin position="13"/>
        <end position="25"/>
    </location>
</feature>
<evidence type="ECO:0000313" key="16">
    <source>
        <dbReference type="EMBL" id="CAF0807198.1"/>
    </source>
</evidence>
<dbReference type="InterPro" id="IPR000569">
    <property type="entry name" value="HECT_dom"/>
</dbReference>
<keyword evidence="5" id="KW-0808">Transferase</keyword>
<evidence type="ECO:0000256" key="9">
    <source>
        <dbReference type="ARBA" id="ARBA00063372"/>
    </source>
</evidence>
<dbReference type="SMART" id="SM00119">
    <property type="entry name" value="HECTc"/>
    <property type="match status" value="1"/>
</dbReference>
<dbReference type="GO" id="GO:0006511">
    <property type="term" value="P:ubiquitin-dependent protein catabolic process"/>
    <property type="evidence" value="ECO:0007669"/>
    <property type="project" value="TreeGrafter"/>
</dbReference>
<evidence type="ECO:0000256" key="2">
    <source>
        <dbReference type="ARBA" id="ARBA00004906"/>
    </source>
</evidence>
<dbReference type="InterPro" id="IPR035983">
    <property type="entry name" value="Hect_E3_ubiquitin_ligase"/>
</dbReference>
<dbReference type="GO" id="GO:0061630">
    <property type="term" value="F:ubiquitin protein ligase activity"/>
    <property type="evidence" value="ECO:0007669"/>
    <property type="project" value="UniProtKB-EC"/>
</dbReference>
<evidence type="ECO:0000313" key="19">
    <source>
        <dbReference type="Proteomes" id="UP000663870"/>
    </source>
</evidence>
<gene>
    <name evidence="17" type="ORF">JXQ802_LOCUS25954</name>
    <name evidence="16" type="ORF">PYM288_LOCUS4904</name>
</gene>
<dbReference type="PANTHER" id="PTHR45700:SF2">
    <property type="entry name" value="UBIQUITIN-PROTEIN LIGASE E3C"/>
    <property type="match status" value="1"/>
</dbReference>
<dbReference type="Gene3D" id="3.30.2410.10">
    <property type="entry name" value="Hect, E3 ligase catalytic domain"/>
    <property type="match status" value="1"/>
</dbReference>
<evidence type="ECO:0000256" key="12">
    <source>
        <dbReference type="ARBA" id="ARBA00081642"/>
    </source>
</evidence>
<comment type="catalytic activity">
    <reaction evidence="1">
        <text>S-ubiquitinyl-[E2 ubiquitin-conjugating enzyme]-L-cysteine + [acceptor protein]-L-lysine = [E2 ubiquitin-conjugating enzyme]-L-cysteine + N(6)-ubiquitinyl-[acceptor protein]-L-lysine.</text>
        <dbReference type="EC" id="2.3.2.26"/>
    </reaction>
</comment>
<feature type="active site" description="Glycyl thioester intermediate" evidence="13">
    <location>
        <position position="1040"/>
    </location>
</feature>
<evidence type="ECO:0000256" key="10">
    <source>
        <dbReference type="ARBA" id="ARBA00067506"/>
    </source>
</evidence>
<evidence type="ECO:0000256" key="8">
    <source>
        <dbReference type="ARBA" id="ARBA00061050"/>
    </source>
</evidence>
<evidence type="ECO:0000259" key="15">
    <source>
        <dbReference type="PROSITE" id="PS50237"/>
    </source>
</evidence>
<dbReference type="FunFam" id="3.90.1750.10:FF:000014">
    <property type="entry name" value="Putative Ubiquitin-protein ligase E3C"/>
    <property type="match status" value="1"/>
</dbReference>
<evidence type="ECO:0000313" key="18">
    <source>
        <dbReference type="Proteomes" id="UP000663854"/>
    </source>
</evidence>
<evidence type="ECO:0000256" key="3">
    <source>
        <dbReference type="ARBA" id="ARBA00012485"/>
    </source>
</evidence>
<dbReference type="PROSITE" id="PS50237">
    <property type="entry name" value="HECT"/>
    <property type="match status" value="1"/>
</dbReference>
<evidence type="ECO:0000256" key="13">
    <source>
        <dbReference type="PROSITE-ProRule" id="PRU00104"/>
    </source>
</evidence>
<name>A0A813T8S0_9BILA</name>
<protein>
    <recommendedName>
        <fullName evidence="10">Ubiquitin-protein ligase E3C</fullName>
        <ecNumber evidence="3">2.3.2.26</ecNumber>
    </recommendedName>
    <alternativeName>
        <fullName evidence="11">HECT-type ubiquitin transferase E3C</fullName>
    </alternativeName>
    <alternativeName>
        <fullName evidence="12">RTA-associated ubiquitin ligase</fullName>
    </alternativeName>
</protein>
<evidence type="ECO:0000256" key="5">
    <source>
        <dbReference type="ARBA" id="ARBA00022679"/>
    </source>
</evidence>
<dbReference type="Pfam" id="PF00632">
    <property type="entry name" value="HECT"/>
    <property type="match status" value="1"/>
</dbReference>
<keyword evidence="6 13" id="KW-0833">Ubl conjugation pathway</keyword>
<sequence length="1072" mass="124419">MHSFLFVGHHKSQPTQDYSRTSNASSRDDFIKRAEQERQKRELNRKQLYGAIKIQTFYRRILAQKRLRQLSRDRISNLLIQFQSTSFDDENLIHLANLVEFGFKPNVDASLMMSLIESCWKHRQAIVEKLSNGNSSLKIAIAKLLKFTVRCLSYFESIRLPTRFIEWFTDVKSYTNEQVVFPQNVQILTSYFLSNIIRNGYYTQMCSVIQSKVPANVSKISRIPAIEPIVDLLARPIEYQLTDSTIRDEALNALRNELFSRSDLAALPLIITPTLVHRRNFPAIRYIELIDFNQTFPTDSLLYKNWKLYQLYALLLIIDSRIDELPISLTKKIVAVIRYFCNVLVTRKNSNKFSTHDHDVDDHDNDEQMDVDNGARDELDYELIEDCLTILNKRSITNYCIQLANQKKQILTEDDNEYIANLAAIAHSLIRQHESILQSNFLMSLSSSSLFLAHLWFVCRILKYQTDYREHVLLLSHISCASSSLKDTDVDRIEPLLVTFCSLYSMSLVPLHDDEFFLGPPNTAFQIHEISDMVRTLRDVCMGIVRFMYPDKQITIPSINTIDDNESLMKVNRAQKQAEFVRQRASKFSMIFKIIVQLLQQIRSRDVRRQFCPREYWLTNQCPLHLDKIFLLPFARGLSDPSLLPLDTYQNRDQTPDVFPFSVNELRVLTILKQIPFVIPFDKRVQILNMLIQQNKSEQQQGAEFLQGGSSINIRVRRGYIYEDAFDKLSPKNEPNLQRKLRVSFINAVGLDEAGIDGGGLFREFMNELLKSSFNPIRGLFKLTSDGYLYPNPNVAFIEENFGPHYYFLGRMLGKAIYEKFLAELPFATFFLQKILSRSSGKVDIDHLASLDPEMYKNLLYLKNYNGNVEDLGLDFTIVNSEIGQTQIIELKPNGRNIAVTDENRIEYIHLVANYKLNKQINEQVLKFREGLCDVINLEWLRMFDANELRILISGAPGEIDVNDWKNYSQYKSPYNKEHPVIQTFWKCVSEFTEDQKRKLLKFTTSCSRPPLFGFKELYPEFCIQSAGSEIDRLPTSNTCINLLKLPEYADENMLKEKLLYAIQAAAGFEYS</sequence>
<dbReference type="SUPFAM" id="SSF56204">
    <property type="entry name" value="Hect, E3 ligase catalytic domain"/>
    <property type="match status" value="1"/>
</dbReference>
<dbReference type="EC" id="2.3.2.26" evidence="3"/>
<evidence type="ECO:0000256" key="1">
    <source>
        <dbReference type="ARBA" id="ARBA00000885"/>
    </source>
</evidence>
<dbReference type="AlphaFoldDB" id="A0A813T8S0"/>
<dbReference type="InterPro" id="IPR044611">
    <property type="entry name" value="E3A/B/C-like"/>
</dbReference>
<dbReference type="GO" id="GO:0000209">
    <property type="term" value="P:protein polyubiquitination"/>
    <property type="evidence" value="ECO:0007669"/>
    <property type="project" value="InterPro"/>
</dbReference>
<dbReference type="EMBL" id="CAJNOH010000047">
    <property type="protein sequence ID" value="CAF0807198.1"/>
    <property type="molecule type" value="Genomic_DNA"/>
</dbReference>
<evidence type="ECO:0000313" key="17">
    <source>
        <dbReference type="EMBL" id="CAF1231165.1"/>
    </source>
</evidence>
<keyword evidence="7" id="KW-0832">Ubl conjugation</keyword>
<comment type="similarity">
    <text evidence="8">Belongs to the UBE3C family.</text>
</comment>
<dbReference type="EMBL" id="CAJNOL010000892">
    <property type="protein sequence ID" value="CAF1231165.1"/>
    <property type="molecule type" value="Genomic_DNA"/>
</dbReference>
<dbReference type="PROSITE" id="PS50096">
    <property type="entry name" value="IQ"/>
    <property type="match status" value="1"/>
</dbReference>
<evidence type="ECO:0000256" key="11">
    <source>
        <dbReference type="ARBA" id="ARBA00077269"/>
    </source>
</evidence>
<dbReference type="Proteomes" id="UP000663870">
    <property type="component" value="Unassembled WGS sequence"/>
</dbReference>
<dbReference type="Proteomes" id="UP000663854">
    <property type="component" value="Unassembled WGS sequence"/>
</dbReference>
<accession>A0A813T8S0</accession>